<reference evidence="1 2" key="1">
    <citation type="submission" date="2018-11" db="EMBL/GenBank/DDBJ databases">
        <title>Schleiferia aggregans sp. nov., a moderately thermophilic heterotrophic bacterium isolated from microbial mats at a terrestrial hot spring.</title>
        <authorList>
            <person name="Iino T."/>
            <person name="Ohkuma M."/>
            <person name="Haruta S."/>
        </authorList>
    </citation>
    <scope>NUCLEOTIDE SEQUENCE [LARGE SCALE GENOMIC DNA]</scope>
    <source>
        <strain evidence="1 2">LA</strain>
    </source>
</reference>
<dbReference type="EMBL" id="BHZE01000011">
    <property type="protein sequence ID" value="GCD77802.1"/>
    <property type="molecule type" value="Genomic_DNA"/>
</dbReference>
<sequence>MSKSRGLKGPENRKCTSALVKNEVFRFTARVRMKIKTADIIKPIKAAKNTCILSCSSIEGREKSST</sequence>
<name>A0A401XLB7_9FLAO</name>
<gene>
    <name evidence="1" type="ORF">JCM31826_12840</name>
</gene>
<dbReference type="Proteomes" id="UP000286715">
    <property type="component" value="Unassembled WGS sequence"/>
</dbReference>
<evidence type="ECO:0000313" key="2">
    <source>
        <dbReference type="Proteomes" id="UP000286715"/>
    </source>
</evidence>
<organism evidence="1 2">
    <name type="scientific">Thermaurantimonas aggregans</name>
    <dbReference type="NCBI Taxonomy" id="2173829"/>
    <lineage>
        <taxon>Bacteria</taxon>
        <taxon>Pseudomonadati</taxon>
        <taxon>Bacteroidota</taxon>
        <taxon>Flavobacteriia</taxon>
        <taxon>Flavobacteriales</taxon>
        <taxon>Schleiferiaceae</taxon>
        <taxon>Thermaurantimonas</taxon>
    </lineage>
</organism>
<evidence type="ECO:0000313" key="1">
    <source>
        <dbReference type="EMBL" id="GCD77802.1"/>
    </source>
</evidence>
<accession>A0A401XLB7</accession>
<proteinExistence type="predicted"/>
<comment type="caution">
    <text evidence="1">The sequence shown here is derived from an EMBL/GenBank/DDBJ whole genome shotgun (WGS) entry which is preliminary data.</text>
</comment>
<protein>
    <submittedName>
        <fullName evidence="1">Uncharacterized protein</fullName>
    </submittedName>
</protein>
<keyword evidence="2" id="KW-1185">Reference proteome</keyword>
<dbReference type="AlphaFoldDB" id="A0A401XLB7"/>